<reference evidence="9 10" key="1">
    <citation type="submission" date="2018-03" db="EMBL/GenBank/DDBJ databases">
        <title>Genomic Encyclopedia of Archaeal and Bacterial Type Strains, Phase II (KMG-II): from individual species to whole genera.</title>
        <authorList>
            <person name="Goeker M."/>
        </authorList>
    </citation>
    <scope>NUCLEOTIDE SEQUENCE [LARGE SCALE GENOMIC DNA]</scope>
    <source>
        <strain evidence="9 10">DSM 100346</strain>
    </source>
</reference>
<organism evidence="9 10">
    <name type="scientific">Dyadobacter jejuensis</name>
    <dbReference type="NCBI Taxonomy" id="1082580"/>
    <lineage>
        <taxon>Bacteria</taxon>
        <taxon>Pseudomonadati</taxon>
        <taxon>Bacteroidota</taxon>
        <taxon>Cytophagia</taxon>
        <taxon>Cytophagales</taxon>
        <taxon>Spirosomataceae</taxon>
        <taxon>Dyadobacter</taxon>
    </lineage>
</organism>
<evidence type="ECO:0000256" key="2">
    <source>
        <dbReference type="ARBA" id="ARBA00008779"/>
    </source>
</evidence>
<dbReference type="InterPro" id="IPR024607">
    <property type="entry name" value="Sulfatase_CS"/>
</dbReference>
<evidence type="ECO:0000256" key="6">
    <source>
        <dbReference type="ARBA" id="ARBA00022837"/>
    </source>
</evidence>
<keyword evidence="3" id="KW-0479">Metal-binding</keyword>
<evidence type="ECO:0000256" key="3">
    <source>
        <dbReference type="ARBA" id="ARBA00022723"/>
    </source>
</evidence>
<dbReference type="InterPro" id="IPR000917">
    <property type="entry name" value="Sulfatase_N"/>
</dbReference>
<evidence type="ECO:0000313" key="10">
    <source>
        <dbReference type="Proteomes" id="UP000245880"/>
    </source>
</evidence>
<evidence type="ECO:0000256" key="1">
    <source>
        <dbReference type="ARBA" id="ARBA00001913"/>
    </source>
</evidence>
<keyword evidence="4 7" id="KW-0732">Signal</keyword>
<dbReference type="InterPro" id="IPR017850">
    <property type="entry name" value="Alkaline_phosphatase_core_sf"/>
</dbReference>
<evidence type="ECO:0000256" key="7">
    <source>
        <dbReference type="SAM" id="SignalP"/>
    </source>
</evidence>
<dbReference type="GO" id="GO:0004423">
    <property type="term" value="F:iduronate-2-sulfatase activity"/>
    <property type="evidence" value="ECO:0007669"/>
    <property type="project" value="InterPro"/>
</dbReference>
<name>A0A316AF81_9BACT</name>
<dbReference type="SUPFAM" id="SSF53649">
    <property type="entry name" value="Alkaline phosphatase-like"/>
    <property type="match status" value="1"/>
</dbReference>
<dbReference type="AlphaFoldDB" id="A0A316AF81"/>
<gene>
    <name evidence="9" type="ORF">CLV98_11330</name>
</gene>
<keyword evidence="5" id="KW-0378">Hydrolase</keyword>
<dbReference type="PANTHER" id="PTHR45953:SF1">
    <property type="entry name" value="IDURONATE 2-SULFATASE"/>
    <property type="match status" value="1"/>
</dbReference>
<evidence type="ECO:0000259" key="8">
    <source>
        <dbReference type="Pfam" id="PF00884"/>
    </source>
</evidence>
<protein>
    <submittedName>
        <fullName evidence="9">Arylsulfatase A-like enzyme</fullName>
    </submittedName>
</protein>
<dbReference type="RefSeq" id="WP_109676993.1">
    <property type="nucleotide sequence ID" value="NZ_QGDT01000013.1"/>
</dbReference>
<dbReference type="Gene3D" id="3.40.720.10">
    <property type="entry name" value="Alkaline Phosphatase, subunit A"/>
    <property type="match status" value="1"/>
</dbReference>
<dbReference type="PANTHER" id="PTHR45953">
    <property type="entry name" value="IDURONATE 2-SULFATASE"/>
    <property type="match status" value="1"/>
</dbReference>
<dbReference type="InterPro" id="IPR035874">
    <property type="entry name" value="IDS"/>
</dbReference>
<dbReference type="EMBL" id="QGDT01000013">
    <property type="protein sequence ID" value="PWJ55554.1"/>
    <property type="molecule type" value="Genomic_DNA"/>
</dbReference>
<proteinExistence type="inferred from homology"/>
<evidence type="ECO:0000256" key="5">
    <source>
        <dbReference type="ARBA" id="ARBA00022801"/>
    </source>
</evidence>
<keyword evidence="6" id="KW-0106">Calcium</keyword>
<dbReference type="GO" id="GO:0046872">
    <property type="term" value="F:metal ion binding"/>
    <property type="evidence" value="ECO:0007669"/>
    <property type="project" value="UniProtKB-KW"/>
</dbReference>
<keyword evidence="10" id="KW-1185">Reference proteome</keyword>
<dbReference type="GO" id="GO:0005737">
    <property type="term" value="C:cytoplasm"/>
    <property type="evidence" value="ECO:0007669"/>
    <property type="project" value="TreeGrafter"/>
</dbReference>
<accession>A0A316AF81</accession>
<sequence length="542" mass="61255">MKTLLKSAVLMLLVHCASAQKRPNVLFIAIDDLRPELGCYGSDQAITPNLDALSQRGLLFNKAYCQQAICSPSRASLMTGARPETIKVIENYTYFRDLNPDIVTLPQHFRENGYETVYCGKIFHGEYTDDEKSWSWQPAVKALGIKRPHLPGGYALPNNQETFKKDKSAMVKKYGEAAKYGIGNGPAYEFADVPDVTYEDGYNTQLAIATMKDMAKNDDKPFFLGLGFHRPHLNWQAPKRYWDMYDEDKISLATQKEGPKGGAAMGLHASFELRTRYDIPKEGAIDDKMAVNLKHAYLACVSYVDAQIGMMLAALDEAGLRENTIVIIWSDHGWHLGDMGIWGKATNYEIATRVPLIISAPSMKESIRGQKTDALVELVDMYPSLCELAGISKPSHLEGHSFAPLMENPELKWKKAVFSQYPDPALREWAANPLSPGMRETYFGPLIEEVEGHIKDQQKGKWDRELFEKYLMGYSMRTKDYRLVVWKDTRKPKADPIDIELYDLSKDPAEMVNIASKKKATIHKLMNQFNAGWQGNLPDHHM</sequence>
<dbReference type="Proteomes" id="UP000245880">
    <property type="component" value="Unassembled WGS sequence"/>
</dbReference>
<comment type="similarity">
    <text evidence="2">Belongs to the sulfatase family.</text>
</comment>
<dbReference type="Pfam" id="PF00884">
    <property type="entry name" value="Sulfatase"/>
    <property type="match status" value="1"/>
</dbReference>
<evidence type="ECO:0000313" key="9">
    <source>
        <dbReference type="EMBL" id="PWJ55554.1"/>
    </source>
</evidence>
<feature type="chain" id="PRO_5016292018" evidence="7">
    <location>
        <begin position="22"/>
        <end position="542"/>
    </location>
</feature>
<feature type="signal peptide" evidence="7">
    <location>
        <begin position="1"/>
        <end position="21"/>
    </location>
</feature>
<comment type="caution">
    <text evidence="9">The sequence shown here is derived from an EMBL/GenBank/DDBJ whole genome shotgun (WGS) entry which is preliminary data.</text>
</comment>
<dbReference type="CDD" id="cd16030">
    <property type="entry name" value="iduronate-2-sulfatase"/>
    <property type="match status" value="1"/>
</dbReference>
<evidence type="ECO:0000256" key="4">
    <source>
        <dbReference type="ARBA" id="ARBA00022729"/>
    </source>
</evidence>
<comment type="cofactor">
    <cofactor evidence="1">
        <name>Ca(2+)</name>
        <dbReference type="ChEBI" id="CHEBI:29108"/>
    </cofactor>
</comment>
<dbReference type="PROSITE" id="PS00523">
    <property type="entry name" value="SULFATASE_1"/>
    <property type="match status" value="1"/>
</dbReference>
<feature type="domain" description="Sulfatase N-terminal" evidence="8">
    <location>
        <begin position="23"/>
        <end position="391"/>
    </location>
</feature>
<dbReference type="OrthoDB" id="9763552at2"/>